<evidence type="ECO:0000256" key="1">
    <source>
        <dbReference type="ARBA" id="ARBA00008987"/>
    </source>
</evidence>
<evidence type="ECO:0000313" key="8">
    <source>
        <dbReference type="Proteomes" id="UP000326268"/>
    </source>
</evidence>
<evidence type="ECO:0000256" key="5">
    <source>
        <dbReference type="PIRSR" id="PIRSR000077-4"/>
    </source>
</evidence>
<dbReference type="PRINTS" id="PR00421">
    <property type="entry name" value="THIOREDOXIN"/>
</dbReference>
<dbReference type="SUPFAM" id="SSF52833">
    <property type="entry name" value="Thioredoxin-like"/>
    <property type="match status" value="1"/>
</dbReference>
<dbReference type="OrthoDB" id="10263751at2759"/>
<dbReference type="CDD" id="cd02947">
    <property type="entry name" value="TRX_family"/>
    <property type="match status" value="1"/>
</dbReference>
<evidence type="ECO:0000313" key="7">
    <source>
        <dbReference type="EMBL" id="KAE8363722.1"/>
    </source>
</evidence>
<dbReference type="PANTHER" id="PTHR46115">
    <property type="entry name" value="THIOREDOXIN-LIKE PROTEIN 1"/>
    <property type="match status" value="1"/>
</dbReference>
<feature type="active site" description="Nucleophile" evidence="4">
    <location>
        <position position="31"/>
    </location>
</feature>
<organism evidence="7 8">
    <name type="scientific">Aspergillus caelatus</name>
    <dbReference type="NCBI Taxonomy" id="61420"/>
    <lineage>
        <taxon>Eukaryota</taxon>
        <taxon>Fungi</taxon>
        <taxon>Dikarya</taxon>
        <taxon>Ascomycota</taxon>
        <taxon>Pezizomycotina</taxon>
        <taxon>Eurotiomycetes</taxon>
        <taxon>Eurotiomycetidae</taxon>
        <taxon>Eurotiales</taxon>
        <taxon>Aspergillaceae</taxon>
        <taxon>Aspergillus</taxon>
        <taxon>Aspergillus subgen. Circumdati</taxon>
    </lineage>
</organism>
<dbReference type="PROSITE" id="PS00194">
    <property type="entry name" value="THIOREDOXIN_1"/>
    <property type="match status" value="1"/>
</dbReference>
<sequence length="106" mass="11930">MSVAPLKSLDEFRTLVNSGQVVIIDYWATWCGPCNMISPVFETLASKPEFSSIKFVKVDVDEQEEISQEVGIRAMPTFQAFKDGLKIDELVGADPRQLTELIQRHV</sequence>
<feature type="site" description="Contributes to redox potential value" evidence="4">
    <location>
        <position position="33"/>
    </location>
</feature>
<comment type="similarity">
    <text evidence="1 3">Belongs to the thioredoxin family.</text>
</comment>
<dbReference type="Pfam" id="PF00085">
    <property type="entry name" value="Thioredoxin"/>
    <property type="match status" value="1"/>
</dbReference>
<keyword evidence="5" id="KW-0676">Redox-active center</keyword>
<protein>
    <recommendedName>
        <fullName evidence="3">Thioredoxin</fullName>
    </recommendedName>
</protein>
<dbReference type="NCBIfam" id="TIGR01068">
    <property type="entry name" value="thioredoxin"/>
    <property type="match status" value="1"/>
</dbReference>
<feature type="active site" description="Nucleophile" evidence="4">
    <location>
        <position position="34"/>
    </location>
</feature>
<name>A0A5N7A1N7_9EURO</name>
<keyword evidence="2 5" id="KW-1015">Disulfide bond</keyword>
<feature type="disulfide bond" description="Redox-active" evidence="5">
    <location>
        <begin position="31"/>
        <end position="34"/>
    </location>
</feature>
<dbReference type="InterPro" id="IPR036249">
    <property type="entry name" value="Thioredoxin-like_sf"/>
</dbReference>
<proteinExistence type="inferred from homology"/>
<keyword evidence="8" id="KW-1185">Reference proteome</keyword>
<dbReference type="InterPro" id="IPR005746">
    <property type="entry name" value="Thioredoxin"/>
</dbReference>
<dbReference type="Gene3D" id="3.40.30.10">
    <property type="entry name" value="Glutaredoxin"/>
    <property type="match status" value="1"/>
</dbReference>
<evidence type="ECO:0000256" key="2">
    <source>
        <dbReference type="ARBA" id="ARBA00023157"/>
    </source>
</evidence>
<feature type="site" description="Deprotonates C-terminal active site Cys" evidence="4">
    <location>
        <position position="25"/>
    </location>
</feature>
<dbReference type="GeneID" id="43651657"/>
<dbReference type="EMBL" id="ML737668">
    <property type="protein sequence ID" value="KAE8363722.1"/>
    <property type="molecule type" value="Genomic_DNA"/>
</dbReference>
<evidence type="ECO:0000256" key="4">
    <source>
        <dbReference type="PIRSR" id="PIRSR000077-1"/>
    </source>
</evidence>
<evidence type="ECO:0000259" key="6">
    <source>
        <dbReference type="PROSITE" id="PS51352"/>
    </source>
</evidence>
<dbReference type="RefSeq" id="XP_031926803.1">
    <property type="nucleotide sequence ID" value="XM_032067211.1"/>
</dbReference>
<dbReference type="InterPro" id="IPR017937">
    <property type="entry name" value="Thioredoxin_CS"/>
</dbReference>
<dbReference type="PROSITE" id="PS51352">
    <property type="entry name" value="THIOREDOXIN_2"/>
    <property type="match status" value="1"/>
</dbReference>
<dbReference type="Proteomes" id="UP000326268">
    <property type="component" value="Unassembled WGS sequence"/>
</dbReference>
<gene>
    <name evidence="7" type="ORF">BDV27DRAFT_129486</name>
</gene>
<dbReference type="PIRSF" id="PIRSF000077">
    <property type="entry name" value="Thioredoxin"/>
    <property type="match status" value="1"/>
</dbReference>
<evidence type="ECO:0000256" key="3">
    <source>
        <dbReference type="PIRNR" id="PIRNR000077"/>
    </source>
</evidence>
<accession>A0A5N7A1N7</accession>
<feature type="domain" description="Thioredoxin" evidence="6">
    <location>
        <begin position="1"/>
        <end position="106"/>
    </location>
</feature>
<feature type="site" description="Contributes to redox potential value" evidence="4">
    <location>
        <position position="32"/>
    </location>
</feature>
<reference evidence="7 8" key="1">
    <citation type="submission" date="2019-04" db="EMBL/GenBank/DDBJ databases">
        <title>Friends and foes A comparative genomics studyof 23 Aspergillus species from section Flavi.</title>
        <authorList>
            <consortium name="DOE Joint Genome Institute"/>
            <person name="Kjaerbolling I."/>
            <person name="Vesth T."/>
            <person name="Frisvad J.C."/>
            <person name="Nybo J.L."/>
            <person name="Theobald S."/>
            <person name="Kildgaard S."/>
            <person name="Isbrandt T."/>
            <person name="Kuo A."/>
            <person name="Sato A."/>
            <person name="Lyhne E.K."/>
            <person name="Kogle M.E."/>
            <person name="Wiebenga A."/>
            <person name="Kun R.S."/>
            <person name="Lubbers R.J."/>
            <person name="Makela M.R."/>
            <person name="Barry K."/>
            <person name="Chovatia M."/>
            <person name="Clum A."/>
            <person name="Daum C."/>
            <person name="Haridas S."/>
            <person name="He G."/>
            <person name="LaButti K."/>
            <person name="Lipzen A."/>
            <person name="Mondo S."/>
            <person name="Riley R."/>
            <person name="Salamov A."/>
            <person name="Simmons B.A."/>
            <person name="Magnuson J.K."/>
            <person name="Henrissat B."/>
            <person name="Mortensen U.H."/>
            <person name="Larsen T.O."/>
            <person name="Devries R.P."/>
            <person name="Grigoriev I.V."/>
            <person name="Machida M."/>
            <person name="Baker S.E."/>
            <person name="Andersen M.R."/>
        </authorList>
    </citation>
    <scope>NUCLEOTIDE SEQUENCE [LARGE SCALE GENOMIC DNA]</scope>
    <source>
        <strain evidence="7 8">CBS 763.97</strain>
    </source>
</reference>
<dbReference type="AlphaFoldDB" id="A0A5N7A1N7"/>
<dbReference type="GO" id="GO:0015035">
    <property type="term" value="F:protein-disulfide reductase activity"/>
    <property type="evidence" value="ECO:0007669"/>
    <property type="project" value="InterPro"/>
</dbReference>
<dbReference type="FunFam" id="3.40.30.10:FF:000245">
    <property type="entry name" value="Thioredoxin"/>
    <property type="match status" value="1"/>
</dbReference>
<dbReference type="InterPro" id="IPR013766">
    <property type="entry name" value="Thioredoxin_domain"/>
</dbReference>